<accession>A0A4S4FJR2</accession>
<dbReference type="InterPro" id="IPR035959">
    <property type="entry name" value="RutC-like_sf"/>
</dbReference>
<dbReference type="Proteomes" id="UP000307380">
    <property type="component" value="Unassembled WGS sequence"/>
</dbReference>
<dbReference type="OrthoDB" id="9803101at2"/>
<dbReference type="EMBL" id="SSSN01000014">
    <property type="protein sequence ID" value="THG30337.1"/>
    <property type="molecule type" value="Genomic_DNA"/>
</dbReference>
<sequence length="135" mass="13764">MPHPVQLIHATSPSASTEYASAAVVAAGTRLIFLAGACPLNVDGTTAAPGDYAGQAAACLRTMAQALSDSGAGIRDVVSTRILVASDERADLSTVWQVVREAFGDHDVPSTLLGVTVLGYDGQLVEIEAIAALAD</sequence>
<organism evidence="2 3">
    <name type="scientific">Orlajensenia flava</name>
    <dbReference type="NCBI Taxonomy" id="2565934"/>
    <lineage>
        <taxon>Bacteria</taxon>
        <taxon>Bacillati</taxon>
        <taxon>Actinomycetota</taxon>
        <taxon>Actinomycetes</taxon>
        <taxon>Micrococcales</taxon>
        <taxon>Microbacteriaceae</taxon>
        <taxon>Orlajensenia</taxon>
    </lineage>
</organism>
<evidence type="ECO:0000313" key="1">
    <source>
        <dbReference type="EMBL" id="THG30337.1"/>
    </source>
</evidence>
<dbReference type="EMBL" id="SSSN01000013">
    <property type="protein sequence ID" value="THG30600.1"/>
    <property type="molecule type" value="Genomic_DNA"/>
</dbReference>
<evidence type="ECO:0000313" key="3">
    <source>
        <dbReference type="Proteomes" id="UP000307380"/>
    </source>
</evidence>
<evidence type="ECO:0000313" key="2">
    <source>
        <dbReference type="EMBL" id="THG30600.1"/>
    </source>
</evidence>
<reference evidence="2 3" key="1">
    <citation type="submission" date="2019-04" db="EMBL/GenBank/DDBJ databases">
        <authorList>
            <person name="Jiang L."/>
        </authorList>
    </citation>
    <scope>NUCLEOTIDE SEQUENCE [LARGE SCALE GENOMIC DNA]</scope>
    <source>
        <strain evidence="2 3">YIM 131861</strain>
    </source>
</reference>
<dbReference type="AlphaFoldDB" id="A0A4S4FJR2"/>
<protein>
    <submittedName>
        <fullName evidence="2">RidA family protein</fullName>
    </submittedName>
</protein>
<comment type="caution">
    <text evidence="2">The sequence shown here is derived from an EMBL/GenBank/DDBJ whole genome shotgun (WGS) entry which is preliminary data.</text>
</comment>
<proteinExistence type="predicted"/>
<dbReference type="SUPFAM" id="SSF55298">
    <property type="entry name" value="YjgF-like"/>
    <property type="match status" value="1"/>
</dbReference>
<dbReference type="PANTHER" id="PTHR43857">
    <property type="entry name" value="BLR7761 PROTEIN"/>
    <property type="match status" value="1"/>
</dbReference>
<dbReference type="Pfam" id="PF01042">
    <property type="entry name" value="Ribonuc_L-PSP"/>
    <property type="match status" value="1"/>
</dbReference>
<gene>
    <name evidence="2" type="ORF">E6C70_14645</name>
    <name evidence="1" type="ORF">E6C70_14925</name>
</gene>
<dbReference type="Gene3D" id="3.30.1330.40">
    <property type="entry name" value="RutC-like"/>
    <property type="match status" value="1"/>
</dbReference>
<name>A0A4S4FJR2_9MICO</name>
<dbReference type="PANTHER" id="PTHR43857:SF1">
    <property type="entry name" value="YJGH FAMILY PROTEIN"/>
    <property type="match status" value="1"/>
</dbReference>
<keyword evidence="3" id="KW-1185">Reference proteome</keyword>
<dbReference type="InterPro" id="IPR006175">
    <property type="entry name" value="YjgF/YER057c/UK114"/>
</dbReference>
<dbReference type="RefSeq" id="WP_136425299.1">
    <property type="nucleotide sequence ID" value="NZ_SSSN01000013.1"/>
</dbReference>